<dbReference type="InterPro" id="IPR050172">
    <property type="entry name" value="SsuD_RutA_monooxygenase"/>
</dbReference>
<dbReference type="Gene3D" id="3.20.20.30">
    <property type="entry name" value="Luciferase-like domain"/>
    <property type="match status" value="1"/>
</dbReference>
<dbReference type="NCBIfam" id="TIGR03619">
    <property type="entry name" value="F420_Rv2161c"/>
    <property type="match status" value="1"/>
</dbReference>
<dbReference type="GO" id="GO:0046306">
    <property type="term" value="P:alkanesulfonate catabolic process"/>
    <property type="evidence" value="ECO:0007669"/>
    <property type="project" value="TreeGrafter"/>
</dbReference>
<dbReference type="PANTHER" id="PTHR42847:SF4">
    <property type="entry name" value="ALKANESULFONATE MONOOXYGENASE-RELATED"/>
    <property type="match status" value="1"/>
</dbReference>
<organism evidence="6">
    <name type="scientific">marine metagenome</name>
    <dbReference type="NCBI Taxonomy" id="408172"/>
    <lineage>
        <taxon>unclassified sequences</taxon>
        <taxon>metagenomes</taxon>
        <taxon>ecological metagenomes</taxon>
    </lineage>
</organism>
<dbReference type="AlphaFoldDB" id="A0A381Q966"/>
<evidence type="ECO:0000256" key="4">
    <source>
        <dbReference type="ARBA" id="ARBA00023033"/>
    </source>
</evidence>
<dbReference type="InterPro" id="IPR036661">
    <property type="entry name" value="Luciferase-like_sf"/>
</dbReference>
<dbReference type="InterPro" id="IPR019921">
    <property type="entry name" value="Lucif-like_OxRdtase_Rv2161c"/>
</dbReference>
<keyword evidence="1" id="KW-0285">Flavoprotein</keyword>
<dbReference type="Pfam" id="PF00296">
    <property type="entry name" value="Bac_luciferase"/>
    <property type="match status" value="1"/>
</dbReference>
<keyword evidence="4" id="KW-0503">Monooxygenase</keyword>
<proteinExistence type="predicted"/>
<protein>
    <recommendedName>
        <fullName evidence="5">Luciferase-like domain-containing protein</fullName>
    </recommendedName>
</protein>
<evidence type="ECO:0000256" key="1">
    <source>
        <dbReference type="ARBA" id="ARBA00022630"/>
    </source>
</evidence>
<evidence type="ECO:0000256" key="3">
    <source>
        <dbReference type="ARBA" id="ARBA00023002"/>
    </source>
</evidence>
<name>A0A381Q966_9ZZZZ</name>
<accession>A0A381Q966</accession>
<keyword evidence="2" id="KW-0288">FMN</keyword>
<dbReference type="CDD" id="cd01097">
    <property type="entry name" value="Tetrahydromethanopterin_reductase"/>
    <property type="match status" value="1"/>
</dbReference>
<dbReference type="PANTHER" id="PTHR42847">
    <property type="entry name" value="ALKANESULFONATE MONOOXYGENASE"/>
    <property type="match status" value="1"/>
</dbReference>
<evidence type="ECO:0000256" key="2">
    <source>
        <dbReference type="ARBA" id="ARBA00022643"/>
    </source>
</evidence>
<dbReference type="SUPFAM" id="SSF51679">
    <property type="entry name" value="Bacterial luciferase-like"/>
    <property type="match status" value="1"/>
</dbReference>
<sequence>MKFGYLTGNHAGGILPGHLARELEARGFDSVWFPEHTHIPVERRSPYPNGGQLPGSYIHMMDPWVSIAAASAETTTLTLGTGICLLLEHDLLDLACTVATADVVSQGRVVMGIGVGWNEEELENHRPDLPFRKRYSAMRERVEALRVAWREDEASFQGTWDRYSPSWVFPKPVEGTVPIALGNAGPLGIQHAAEYADEWAPIDVGVMNVNGKPDVLGGIELFRSLADEAGRDGPSIPISLYLWGRPQMQRLEQYASAGVTQFVFTPVNFDLPSADETLRYLDELTPTLEAFNS</sequence>
<evidence type="ECO:0000259" key="5">
    <source>
        <dbReference type="Pfam" id="PF00296"/>
    </source>
</evidence>
<gene>
    <name evidence="6" type="ORF">METZ01_LOCUS28720</name>
</gene>
<reference evidence="6" key="1">
    <citation type="submission" date="2018-05" db="EMBL/GenBank/DDBJ databases">
        <authorList>
            <person name="Lanie J.A."/>
            <person name="Ng W.-L."/>
            <person name="Kazmierczak K.M."/>
            <person name="Andrzejewski T.M."/>
            <person name="Davidsen T.M."/>
            <person name="Wayne K.J."/>
            <person name="Tettelin H."/>
            <person name="Glass J.I."/>
            <person name="Rusch D."/>
            <person name="Podicherti R."/>
            <person name="Tsui H.-C.T."/>
            <person name="Winkler M.E."/>
        </authorList>
    </citation>
    <scope>NUCLEOTIDE SEQUENCE</scope>
</reference>
<evidence type="ECO:0000313" key="6">
    <source>
        <dbReference type="EMBL" id="SUZ75866.1"/>
    </source>
</evidence>
<feature type="domain" description="Luciferase-like" evidence="5">
    <location>
        <begin position="19"/>
        <end position="279"/>
    </location>
</feature>
<dbReference type="EMBL" id="UINC01001261">
    <property type="protein sequence ID" value="SUZ75866.1"/>
    <property type="molecule type" value="Genomic_DNA"/>
</dbReference>
<dbReference type="GO" id="GO:0008726">
    <property type="term" value="F:alkanesulfonate monooxygenase activity"/>
    <property type="evidence" value="ECO:0007669"/>
    <property type="project" value="TreeGrafter"/>
</dbReference>
<dbReference type="InterPro" id="IPR011251">
    <property type="entry name" value="Luciferase-like_dom"/>
</dbReference>
<keyword evidence="3" id="KW-0560">Oxidoreductase</keyword>